<evidence type="ECO:0000259" key="1">
    <source>
        <dbReference type="Pfam" id="PF08241"/>
    </source>
</evidence>
<dbReference type="PANTHER" id="PTHR45036:SF1">
    <property type="entry name" value="METHYLTRANSFERASE LIKE 7A"/>
    <property type="match status" value="1"/>
</dbReference>
<dbReference type="InterPro" id="IPR052356">
    <property type="entry name" value="Thiol_S-MT"/>
</dbReference>
<proteinExistence type="predicted"/>
<keyword evidence="2" id="KW-0808">Transferase</keyword>
<dbReference type="CDD" id="cd02440">
    <property type="entry name" value="AdoMet_MTases"/>
    <property type="match status" value="1"/>
</dbReference>
<name>A0AAJ4R8T7_9EURY</name>
<protein>
    <submittedName>
        <fullName evidence="2">Class I SAM-dependent methyltransferase</fullName>
    </submittedName>
</protein>
<dbReference type="PANTHER" id="PTHR45036">
    <property type="entry name" value="METHYLTRANSFERASE LIKE 7B"/>
    <property type="match status" value="1"/>
</dbReference>
<feature type="domain" description="Methyltransferase type 11" evidence="1">
    <location>
        <begin position="43"/>
        <end position="138"/>
    </location>
</feature>
<gene>
    <name evidence="2" type="ORF">Nmn1133_06440</name>
</gene>
<dbReference type="RefSeq" id="WP_123124045.1">
    <property type="nucleotide sequence ID" value="NZ_QKNW01000001.1"/>
</dbReference>
<dbReference type="InterPro" id="IPR013216">
    <property type="entry name" value="Methyltransf_11"/>
</dbReference>
<accession>A0AAJ4R8T7</accession>
<dbReference type="Proteomes" id="UP000270581">
    <property type="component" value="Unassembled WGS sequence"/>
</dbReference>
<dbReference type="SUPFAM" id="SSF53335">
    <property type="entry name" value="S-adenosyl-L-methionine-dependent methyltransferases"/>
    <property type="match status" value="1"/>
</dbReference>
<evidence type="ECO:0000313" key="3">
    <source>
        <dbReference type="Proteomes" id="UP000270581"/>
    </source>
</evidence>
<reference evidence="2 3" key="1">
    <citation type="submission" date="2018-11" db="EMBL/GenBank/DDBJ databases">
        <title>Genome sequences of Natronomonas sp. CBA1133.</title>
        <authorList>
            <person name="Roh S.W."/>
            <person name="Cha I.-T."/>
        </authorList>
    </citation>
    <scope>NUCLEOTIDE SEQUENCE [LARGE SCALE GENOMIC DNA]</scope>
    <source>
        <strain evidence="2 3">CBA1133</strain>
    </source>
</reference>
<evidence type="ECO:0000313" key="2">
    <source>
        <dbReference type="EMBL" id="RNJ26340.1"/>
    </source>
</evidence>
<keyword evidence="3" id="KW-1185">Reference proteome</keyword>
<dbReference type="GO" id="GO:0008757">
    <property type="term" value="F:S-adenosylmethionine-dependent methyltransferase activity"/>
    <property type="evidence" value="ECO:0007669"/>
    <property type="project" value="InterPro"/>
</dbReference>
<dbReference type="Gene3D" id="3.40.50.150">
    <property type="entry name" value="Vaccinia Virus protein VP39"/>
    <property type="match status" value="1"/>
</dbReference>
<dbReference type="GO" id="GO:0032259">
    <property type="term" value="P:methylation"/>
    <property type="evidence" value="ECO:0007669"/>
    <property type="project" value="UniProtKB-KW"/>
</dbReference>
<sequence>MVSDTPEHRFFAAIYDPATAVAERTVLRPHREYLVEELGESVLDLGAGTGGMFPYLPTGGERRLHAVEPDPHMCRQALAKAAELNLDIDISDASAESLPYADDRFDTVIASMVFCTIPDIETALTEVSRVLKPGGEFRFFEHVHADGWRGRVQTLATPIWRRLAGGCHLNRRTVSHLTASRSFDVVEIDRLDFGVTPVWPFVRGRLRKRRGP</sequence>
<dbReference type="Pfam" id="PF08241">
    <property type="entry name" value="Methyltransf_11"/>
    <property type="match status" value="1"/>
</dbReference>
<keyword evidence="2" id="KW-0489">Methyltransferase</keyword>
<dbReference type="EMBL" id="RJJC01000001">
    <property type="protein sequence ID" value="RNJ26340.1"/>
    <property type="molecule type" value="Genomic_DNA"/>
</dbReference>
<comment type="caution">
    <text evidence="2">The sequence shown here is derived from an EMBL/GenBank/DDBJ whole genome shotgun (WGS) entry which is preliminary data.</text>
</comment>
<organism evidence="2 3">
    <name type="scientific">Halosegnis longus</name>
    <dbReference type="NCBI Taxonomy" id="2216012"/>
    <lineage>
        <taxon>Archaea</taxon>
        <taxon>Methanobacteriati</taxon>
        <taxon>Methanobacteriota</taxon>
        <taxon>Stenosarchaea group</taxon>
        <taxon>Halobacteria</taxon>
        <taxon>Halobacteriales</taxon>
        <taxon>Natronomonadaceae</taxon>
        <taxon>Halosegnis</taxon>
    </lineage>
</organism>
<dbReference type="InterPro" id="IPR029063">
    <property type="entry name" value="SAM-dependent_MTases_sf"/>
</dbReference>
<dbReference type="AlphaFoldDB" id="A0AAJ4R8T7"/>